<dbReference type="PANTHER" id="PTHR30069">
    <property type="entry name" value="TONB-DEPENDENT OUTER MEMBRANE RECEPTOR"/>
    <property type="match status" value="1"/>
</dbReference>
<gene>
    <name evidence="15" type="ORF">FCS21_06505</name>
</gene>
<dbReference type="Proteomes" id="UP000307702">
    <property type="component" value="Unassembled WGS sequence"/>
</dbReference>
<evidence type="ECO:0000259" key="14">
    <source>
        <dbReference type="Pfam" id="PF07715"/>
    </source>
</evidence>
<evidence type="ECO:0000256" key="7">
    <source>
        <dbReference type="ARBA" id="ARBA00023077"/>
    </source>
</evidence>
<evidence type="ECO:0000256" key="11">
    <source>
        <dbReference type="RuleBase" id="RU003357"/>
    </source>
</evidence>
<evidence type="ECO:0000256" key="10">
    <source>
        <dbReference type="PROSITE-ProRule" id="PRU01360"/>
    </source>
</evidence>
<dbReference type="PANTHER" id="PTHR30069:SF53">
    <property type="entry name" value="COLICIN I RECEPTOR-RELATED"/>
    <property type="match status" value="1"/>
</dbReference>
<comment type="similarity">
    <text evidence="10 11">Belongs to the TonB-dependent receptor family.</text>
</comment>
<dbReference type="InterPro" id="IPR037066">
    <property type="entry name" value="Plug_dom_sf"/>
</dbReference>
<evidence type="ECO:0000256" key="1">
    <source>
        <dbReference type="ARBA" id="ARBA00004571"/>
    </source>
</evidence>
<evidence type="ECO:0000256" key="6">
    <source>
        <dbReference type="ARBA" id="ARBA00023065"/>
    </source>
</evidence>
<reference evidence="15 16" key="1">
    <citation type="submission" date="2019-05" db="EMBL/GenBank/DDBJ databases">
        <title>Colwellia ponticola sp. nov., isolated from seawater.</title>
        <authorList>
            <person name="Yoon J.-H."/>
        </authorList>
    </citation>
    <scope>NUCLEOTIDE SEQUENCE [LARGE SCALE GENOMIC DNA]</scope>
    <source>
        <strain evidence="15 16">OISW-25</strain>
    </source>
</reference>
<evidence type="ECO:0000256" key="12">
    <source>
        <dbReference type="SAM" id="SignalP"/>
    </source>
</evidence>
<dbReference type="Gene3D" id="2.40.170.20">
    <property type="entry name" value="TonB-dependent receptor, beta-barrel domain"/>
    <property type="match status" value="1"/>
</dbReference>
<evidence type="ECO:0000256" key="4">
    <source>
        <dbReference type="ARBA" id="ARBA00022692"/>
    </source>
</evidence>
<keyword evidence="5 12" id="KW-0732">Signal</keyword>
<evidence type="ECO:0000256" key="5">
    <source>
        <dbReference type="ARBA" id="ARBA00022729"/>
    </source>
</evidence>
<protein>
    <submittedName>
        <fullName evidence="15">TonB-dependent receptor</fullName>
    </submittedName>
</protein>
<keyword evidence="6" id="KW-0406">Ion transport</keyword>
<feature type="domain" description="TonB-dependent receptor-like beta-barrel" evidence="13">
    <location>
        <begin position="176"/>
        <end position="583"/>
    </location>
</feature>
<dbReference type="Gene3D" id="2.170.130.10">
    <property type="entry name" value="TonB-dependent receptor, plug domain"/>
    <property type="match status" value="1"/>
</dbReference>
<feature type="signal peptide" evidence="12">
    <location>
        <begin position="1"/>
        <end position="21"/>
    </location>
</feature>
<dbReference type="OrthoDB" id="9764669at2"/>
<dbReference type="Pfam" id="PF07715">
    <property type="entry name" value="Plug"/>
    <property type="match status" value="1"/>
</dbReference>
<evidence type="ECO:0000256" key="9">
    <source>
        <dbReference type="ARBA" id="ARBA00023237"/>
    </source>
</evidence>
<evidence type="ECO:0000256" key="2">
    <source>
        <dbReference type="ARBA" id="ARBA00022448"/>
    </source>
</evidence>
<dbReference type="GO" id="GO:0015889">
    <property type="term" value="P:cobalamin transport"/>
    <property type="evidence" value="ECO:0007669"/>
    <property type="project" value="TreeGrafter"/>
</dbReference>
<keyword evidence="4 10" id="KW-0812">Transmembrane</keyword>
<accession>A0A8H2JLP3</accession>
<keyword evidence="3 10" id="KW-1134">Transmembrane beta strand</keyword>
<dbReference type="Pfam" id="PF00593">
    <property type="entry name" value="TonB_dep_Rec_b-barrel"/>
    <property type="match status" value="1"/>
</dbReference>
<evidence type="ECO:0000256" key="8">
    <source>
        <dbReference type="ARBA" id="ARBA00023136"/>
    </source>
</evidence>
<evidence type="ECO:0000256" key="3">
    <source>
        <dbReference type="ARBA" id="ARBA00022452"/>
    </source>
</evidence>
<keyword evidence="9 10" id="KW-0998">Cell outer membrane</keyword>
<keyword evidence="16" id="KW-1185">Reference proteome</keyword>
<evidence type="ECO:0000259" key="13">
    <source>
        <dbReference type="Pfam" id="PF00593"/>
    </source>
</evidence>
<dbReference type="InterPro" id="IPR000531">
    <property type="entry name" value="Beta-barrel_TonB"/>
</dbReference>
<dbReference type="GO" id="GO:0009279">
    <property type="term" value="C:cell outer membrane"/>
    <property type="evidence" value="ECO:0007669"/>
    <property type="project" value="UniProtKB-SubCell"/>
</dbReference>
<dbReference type="InterPro" id="IPR039426">
    <property type="entry name" value="TonB-dep_rcpt-like"/>
</dbReference>
<dbReference type="PROSITE" id="PS52016">
    <property type="entry name" value="TONB_DEPENDENT_REC_3"/>
    <property type="match status" value="1"/>
</dbReference>
<feature type="chain" id="PRO_5034851246" evidence="12">
    <location>
        <begin position="22"/>
        <end position="610"/>
    </location>
</feature>
<feature type="domain" description="TonB-dependent receptor plug" evidence="14">
    <location>
        <begin position="51"/>
        <end position="157"/>
    </location>
</feature>
<dbReference type="EMBL" id="SZVP01000004">
    <property type="protein sequence ID" value="TMM45972.1"/>
    <property type="molecule type" value="Genomic_DNA"/>
</dbReference>
<dbReference type="AlphaFoldDB" id="A0A8H2JLP3"/>
<name>A0A8H2JLP3_9GAMM</name>
<keyword evidence="8 10" id="KW-0472">Membrane</keyword>
<evidence type="ECO:0000313" key="16">
    <source>
        <dbReference type="Proteomes" id="UP000307702"/>
    </source>
</evidence>
<dbReference type="InterPro" id="IPR012910">
    <property type="entry name" value="Plug_dom"/>
</dbReference>
<dbReference type="InterPro" id="IPR036942">
    <property type="entry name" value="Beta-barrel_TonB_sf"/>
</dbReference>
<keyword evidence="15" id="KW-0675">Receptor</keyword>
<dbReference type="RefSeq" id="WP_138621642.1">
    <property type="nucleotide sequence ID" value="NZ_SZVP01000004.1"/>
</dbReference>
<dbReference type="SUPFAM" id="SSF56935">
    <property type="entry name" value="Porins"/>
    <property type="match status" value="1"/>
</dbReference>
<sequence length="610" mass="67086">MKKTLIALSISSLLYSSLSVAEQTHVVSINKTAKADEKMLITGNPYNQSTDEVMSTVSIITRLDIDRIQPKSVAELLQTTAGIDIAANGGPGQATSVFVRGTNSTHTLFLVDGVRIDTVTGSGGASVNDIPTYQIERIEVVKGPRAAMYGSDAVGAVIQIFTRDLASGEYQAAVEYGSNNYVLAGVSAGINHGDGATTFSVSKETSDGYDVTNNEFAVDDDDDSYERVNISLKGHQKLSDTLTLNWVGRYDDGDYDYDGNSQWTATAPSQEYKKYLLSTGLNYAENYWSHDINIAQFQEENSRFGDYPAVDKTTRNQLDYAGVYHTSDALSVNFGTQFYQDDYKGSNAAFSGESRDTLSAFAGALYNRDAFVTELSLRYNDVEDTGTETTYNVSLGYNLNDAIFASINYGTGFKAPTLYQLYDSWSGNAQLKLETSQSWEFLLRGDVYGVKADVSYFNIGFDNLLDYDYASAKYDNIADANISGVEVNLSKSINNLNLATNYTYTDTEDKTTGTQLSRRARHKANISASYDWQKVNFMGVYKYQGTRFDANSNGSLAAYNTVDLGVSYQLNDAWKLQVKANNIFDADYETAPGYVTPGAEYFLQVSFNNL</sequence>
<comment type="subcellular location">
    <subcellularLocation>
        <location evidence="1 10">Cell outer membrane</location>
        <topology evidence="1 10">Multi-pass membrane protein</topology>
    </subcellularLocation>
</comment>
<organism evidence="15 16">
    <name type="scientific">Colwellia ponticola</name>
    <dbReference type="NCBI Taxonomy" id="2304625"/>
    <lineage>
        <taxon>Bacteria</taxon>
        <taxon>Pseudomonadati</taxon>
        <taxon>Pseudomonadota</taxon>
        <taxon>Gammaproteobacteria</taxon>
        <taxon>Alteromonadales</taxon>
        <taxon>Colwelliaceae</taxon>
        <taxon>Colwellia</taxon>
    </lineage>
</organism>
<keyword evidence="7 11" id="KW-0798">TonB box</keyword>
<keyword evidence="2 10" id="KW-0813">Transport</keyword>
<evidence type="ECO:0000313" key="15">
    <source>
        <dbReference type="EMBL" id="TMM45972.1"/>
    </source>
</evidence>
<comment type="caution">
    <text evidence="15">The sequence shown here is derived from an EMBL/GenBank/DDBJ whole genome shotgun (WGS) entry which is preliminary data.</text>
</comment>
<dbReference type="CDD" id="cd01347">
    <property type="entry name" value="ligand_gated_channel"/>
    <property type="match status" value="1"/>
</dbReference>
<dbReference type="GO" id="GO:0006811">
    <property type="term" value="P:monoatomic ion transport"/>
    <property type="evidence" value="ECO:0007669"/>
    <property type="project" value="UniProtKB-KW"/>
</dbReference>
<proteinExistence type="inferred from homology"/>